<evidence type="ECO:0000313" key="4">
    <source>
        <dbReference type="Proteomes" id="UP000445000"/>
    </source>
</evidence>
<feature type="transmembrane region" description="Helical" evidence="1">
    <location>
        <begin position="62"/>
        <end position="81"/>
    </location>
</feature>
<sequence length="135" mass="14963">MLTLRFPRLWLALGWLAVGLAILVCLMPIQQLPQPPNLSDKSEHFIAYLLLSTWFAGIYPRARYWIIALGLGAMGVLIEFAQGAMSYGRHADILDVFANCTGVLAGLMLCWWWLGGWAQRVEALVASLVTGTQKS</sequence>
<protein>
    <recommendedName>
        <fullName evidence="2">VanZ-like domain-containing protein</fullName>
    </recommendedName>
</protein>
<evidence type="ECO:0000313" key="3">
    <source>
        <dbReference type="EMBL" id="GFE82580.1"/>
    </source>
</evidence>
<organism evidence="3 4">
    <name type="scientific">Steroidobacter agaridevorans</name>
    <dbReference type="NCBI Taxonomy" id="2695856"/>
    <lineage>
        <taxon>Bacteria</taxon>
        <taxon>Pseudomonadati</taxon>
        <taxon>Pseudomonadota</taxon>
        <taxon>Gammaproteobacteria</taxon>
        <taxon>Steroidobacterales</taxon>
        <taxon>Steroidobacteraceae</taxon>
        <taxon>Steroidobacter</taxon>
    </lineage>
</organism>
<dbReference type="EMBL" id="BLJN01000004">
    <property type="protein sequence ID" value="GFE82580.1"/>
    <property type="molecule type" value="Genomic_DNA"/>
</dbReference>
<keyword evidence="4" id="KW-1185">Reference proteome</keyword>
<evidence type="ECO:0000259" key="2">
    <source>
        <dbReference type="Pfam" id="PF04892"/>
    </source>
</evidence>
<gene>
    <name evidence="3" type="ORF">GCM10011487_45800</name>
</gene>
<comment type="caution">
    <text evidence="3">The sequence shown here is derived from an EMBL/GenBank/DDBJ whole genome shotgun (WGS) entry which is preliminary data.</text>
</comment>
<feature type="transmembrane region" description="Helical" evidence="1">
    <location>
        <begin position="93"/>
        <end position="114"/>
    </location>
</feature>
<feature type="transmembrane region" description="Helical" evidence="1">
    <location>
        <begin position="9"/>
        <end position="29"/>
    </location>
</feature>
<evidence type="ECO:0000256" key="1">
    <source>
        <dbReference type="SAM" id="Phobius"/>
    </source>
</evidence>
<keyword evidence="1" id="KW-1133">Transmembrane helix</keyword>
<keyword evidence="1" id="KW-0812">Transmembrane</keyword>
<dbReference type="InterPro" id="IPR006976">
    <property type="entry name" value="VanZ-like"/>
</dbReference>
<dbReference type="RefSeq" id="WP_161814207.1">
    <property type="nucleotide sequence ID" value="NZ_BLJN01000004.1"/>
</dbReference>
<dbReference type="Pfam" id="PF04892">
    <property type="entry name" value="VanZ"/>
    <property type="match status" value="1"/>
</dbReference>
<feature type="domain" description="VanZ-like" evidence="2">
    <location>
        <begin position="58"/>
        <end position="113"/>
    </location>
</feature>
<keyword evidence="1" id="KW-0472">Membrane</keyword>
<reference evidence="4" key="1">
    <citation type="submission" date="2020-01" db="EMBL/GenBank/DDBJ databases">
        <title>'Steroidobacter agaridevorans' sp. nov., agar-degrading bacteria isolated from rhizosphere soils.</title>
        <authorList>
            <person name="Ikenaga M."/>
            <person name="Kataoka M."/>
            <person name="Murouchi A."/>
            <person name="Katsuragi S."/>
            <person name="Sakai M."/>
        </authorList>
    </citation>
    <scope>NUCLEOTIDE SEQUENCE [LARGE SCALE GENOMIC DNA]</scope>
    <source>
        <strain evidence="4">YU21-B</strain>
    </source>
</reference>
<dbReference type="PANTHER" id="PTHR28008">
    <property type="entry name" value="DOMAIN PROTEIN, PUTATIVE (AFU_ORTHOLOGUE AFUA_3G10980)-RELATED"/>
    <property type="match status" value="1"/>
</dbReference>
<dbReference type="Proteomes" id="UP000445000">
    <property type="component" value="Unassembled WGS sequence"/>
</dbReference>
<accession>A0A829YH87</accession>
<dbReference type="PANTHER" id="PTHR28008:SF1">
    <property type="entry name" value="DOMAIN PROTEIN, PUTATIVE (AFU_ORTHOLOGUE AFUA_3G10980)-RELATED"/>
    <property type="match status" value="1"/>
</dbReference>
<proteinExistence type="predicted"/>
<dbReference type="AlphaFoldDB" id="A0A829YH87"/>
<name>A0A829YH87_9GAMM</name>